<reference evidence="3 4" key="1">
    <citation type="submission" date="2018-09" db="EMBL/GenBank/DDBJ databases">
        <title>Genomic investigation of the strawberry pathogen Phytophthora fragariae indicates pathogenicity is determined by transcriptional variation in three key races.</title>
        <authorList>
            <person name="Adams T.M."/>
            <person name="Armitage A.D."/>
            <person name="Sobczyk M.K."/>
            <person name="Bates H.J."/>
            <person name="Dunwell J.M."/>
            <person name="Nellist C.F."/>
            <person name="Harrison R.J."/>
        </authorList>
    </citation>
    <scope>NUCLEOTIDE SEQUENCE [LARGE SCALE GENOMIC DNA]</scope>
    <source>
        <strain evidence="3 4">SCRP245</strain>
    </source>
</reference>
<gene>
    <name evidence="3" type="ORF">PF011_g9002</name>
</gene>
<feature type="domain" description="CAAX prenyl protease 2/Lysostaphin resistance protein A-like" evidence="2">
    <location>
        <begin position="172"/>
        <end position="270"/>
    </location>
</feature>
<dbReference type="InterPro" id="IPR052710">
    <property type="entry name" value="CAAX_protease"/>
</dbReference>
<protein>
    <recommendedName>
        <fullName evidence="2">CAAX prenyl protease 2/Lysostaphin resistance protein A-like domain-containing protein</fullName>
    </recommendedName>
</protein>
<keyword evidence="1" id="KW-0472">Membrane</keyword>
<name>A0A6A3L2E5_9STRA</name>
<keyword evidence="1" id="KW-1133">Transmembrane helix</keyword>
<comment type="caution">
    <text evidence="3">The sequence shown here is derived from an EMBL/GenBank/DDBJ whole genome shotgun (WGS) entry which is preliminary data.</text>
</comment>
<dbReference type="EMBL" id="QXFW01000437">
    <property type="protein sequence ID" value="KAE9012247.1"/>
    <property type="molecule type" value="Genomic_DNA"/>
</dbReference>
<dbReference type="PANTHER" id="PTHR36435:SF1">
    <property type="entry name" value="CAAX AMINO TERMINAL PROTEASE FAMILY PROTEIN"/>
    <property type="match status" value="1"/>
</dbReference>
<evidence type="ECO:0000256" key="1">
    <source>
        <dbReference type="SAM" id="Phobius"/>
    </source>
</evidence>
<feature type="transmembrane region" description="Helical" evidence="1">
    <location>
        <begin position="78"/>
        <end position="105"/>
    </location>
</feature>
<dbReference type="Proteomes" id="UP000460718">
    <property type="component" value="Unassembled WGS sequence"/>
</dbReference>
<dbReference type="InterPro" id="IPR003675">
    <property type="entry name" value="Rce1/LyrA-like_dom"/>
</dbReference>
<proteinExistence type="predicted"/>
<sequence>MWSWLSPEPNGALAALAALQPDATEAEKTPTPTPTPTPAELPLAVRWVLLVMELALVSGGAFLLLLSSSVIGALVRGLLGAGVVVQLCEAAAFGWGLVTFLSWFFHVPKRDFVRRLAAFGRREGRTCMVSVLLHSVATVALTTWSEDQRVWSWENARAAVHRSDGSLATAEMMKNLLLAPMTEELFFRGMLVLVTVNRLGSVEWGASVSSVLFAAIHLANARHLGTQYSASYLVFQVLWALLVGLFLALKLVVSGSLVECFALHTINNVFALGVARNAAMNLTQPGVCVSILASFSAYALVIAKQLQALRHKASRDKTL</sequence>
<keyword evidence="1" id="KW-0812">Transmembrane</keyword>
<dbReference type="Pfam" id="PF02517">
    <property type="entry name" value="Rce1-like"/>
    <property type="match status" value="1"/>
</dbReference>
<evidence type="ECO:0000259" key="2">
    <source>
        <dbReference type="Pfam" id="PF02517"/>
    </source>
</evidence>
<feature type="transmembrane region" description="Helical" evidence="1">
    <location>
        <begin position="233"/>
        <end position="253"/>
    </location>
</feature>
<dbReference type="PANTHER" id="PTHR36435">
    <property type="entry name" value="SLR1288 PROTEIN"/>
    <property type="match status" value="1"/>
</dbReference>
<evidence type="ECO:0000313" key="4">
    <source>
        <dbReference type="Proteomes" id="UP000460718"/>
    </source>
</evidence>
<evidence type="ECO:0000313" key="3">
    <source>
        <dbReference type="EMBL" id="KAE9012247.1"/>
    </source>
</evidence>
<organism evidence="3 4">
    <name type="scientific">Phytophthora fragariae</name>
    <dbReference type="NCBI Taxonomy" id="53985"/>
    <lineage>
        <taxon>Eukaryota</taxon>
        <taxon>Sar</taxon>
        <taxon>Stramenopiles</taxon>
        <taxon>Oomycota</taxon>
        <taxon>Peronosporomycetes</taxon>
        <taxon>Peronosporales</taxon>
        <taxon>Peronosporaceae</taxon>
        <taxon>Phytophthora</taxon>
    </lineage>
</organism>
<accession>A0A6A3L2E5</accession>
<feature type="transmembrane region" description="Helical" evidence="1">
    <location>
        <begin position="282"/>
        <end position="303"/>
    </location>
</feature>
<dbReference type="GO" id="GO:0004175">
    <property type="term" value="F:endopeptidase activity"/>
    <property type="evidence" value="ECO:0007669"/>
    <property type="project" value="UniProtKB-ARBA"/>
</dbReference>
<dbReference type="GO" id="GO:0080120">
    <property type="term" value="P:CAAX-box protein maturation"/>
    <property type="evidence" value="ECO:0007669"/>
    <property type="project" value="UniProtKB-ARBA"/>
</dbReference>
<dbReference type="AlphaFoldDB" id="A0A6A3L2E5"/>